<name>A0A2U0U6X7_9BACT</name>
<evidence type="ECO:0000256" key="1">
    <source>
        <dbReference type="SAM" id="SignalP"/>
    </source>
</evidence>
<reference evidence="2 3" key="1">
    <citation type="submission" date="2018-05" db="EMBL/GenBank/DDBJ databases">
        <title>Genomic Encyclopedia of Type Strains, Phase IV (KMG-IV): sequencing the most valuable type-strain genomes for metagenomic binning, comparative biology and taxonomic classification.</title>
        <authorList>
            <person name="Goeker M."/>
        </authorList>
    </citation>
    <scope>NUCLEOTIDE SEQUENCE [LARGE SCALE GENOMIC DNA]</scope>
    <source>
        <strain evidence="2 3">DSM 100333</strain>
    </source>
</reference>
<accession>A0A2U0U6X7</accession>
<comment type="caution">
    <text evidence="2">The sequence shown here is derived from an EMBL/GenBank/DDBJ whole genome shotgun (WGS) entry which is preliminary data.</text>
</comment>
<organism evidence="2 3">
    <name type="scientific">Hallella colorans</name>
    <dbReference type="NCBI Taxonomy" id="1703337"/>
    <lineage>
        <taxon>Bacteria</taxon>
        <taxon>Pseudomonadati</taxon>
        <taxon>Bacteroidota</taxon>
        <taxon>Bacteroidia</taxon>
        <taxon>Bacteroidales</taxon>
        <taxon>Prevotellaceae</taxon>
        <taxon>Hallella</taxon>
    </lineage>
</organism>
<dbReference type="InterPro" id="IPR032276">
    <property type="entry name" value="DUF4836"/>
</dbReference>
<keyword evidence="1" id="KW-0732">Signal</keyword>
<evidence type="ECO:0000313" key="2">
    <source>
        <dbReference type="EMBL" id="PVX53358.1"/>
    </source>
</evidence>
<dbReference type="Proteomes" id="UP000245870">
    <property type="component" value="Unassembled WGS sequence"/>
</dbReference>
<dbReference type="RefSeq" id="WP_116616740.1">
    <property type="nucleotide sequence ID" value="NZ_QENY01000013.1"/>
</dbReference>
<dbReference type="Pfam" id="PF16120">
    <property type="entry name" value="DUF4836"/>
    <property type="match status" value="1"/>
</dbReference>
<sequence>MKKIFYGLMALLMTALASCSDTDYLNAVPAESKLIMGIDPVKVSGTGNQLVLKTLLHVSDLDKTGIDLSARVYFFEDAQGNLGLCAKVTNRDRLDTTLGKIGQALARKKDFDFTALPSHWIAGRSDKALLLMGPALPAEEDKLTTMMSRYLSADEETGIVGTPMFAKLDSIKAPMSLVCSADALPEQLVTPFTLGAPRDADDSQVMIAAEMRVEKGSLMIDGETFSFIPKINQALKKAAEVYRPIEGRYAATMADSAAYGLFVNVDGSRFIQLMRHNSGLKAMLSGINTAIDMDNIIKSVDGDMALITPVAGTNDFSMTMAAKLKHADWLADVDYWKRSVPAGGHIGDWGRDCYYYIGGHTSYYFGVTDDWQYMSGANKAAALASVKPSANPIDKTLRDKIKGEKMVLIVNFNALHADKAEAVKAMLKPMFGTVNTIVYTLK</sequence>
<dbReference type="OrthoDB" id="1081992at2"/>
<dbReference type="AlphaFoldDB" id="A0A2U0U6X7"/>
<gene>
    <name evidence="2" type="ORF">C7379_11320</name>
</gene>
<keyword evidence="3" id="KW-1185">Reference proteome</keyword>
<dbReference type="EMBL" id="QENY01000013">
    <property type="protein sequence ID" value="PVX53358.1"/>
    <property type="molecule type" value="Genomic_DNA"/>
</dbReference>
<feature type="signal peptide" evidence="1">
    <location>
        <begin position="1"/>
        <end position="17"/>
    </location>
</feature>
<feature type="chain" id="PRO_5015712322" evidence="1">
    <location>
        <begin position="18"/>
        <end position="442"/>
    </location>
</feature>
<proteinExistence type="predicted"/>
<evidence type="ECO:0000313" key="3">
    <source>
        <dbReference type="Proteomes" id="UP000245870"/>
    </source>
</evidence>
<dbReference type="PROSITE" id="PS51257">
    <property type="entry name" value="PROKAR_LIPOPROTEIN"/>
    <property type="match status" value="1"/>
</dbReference>
<protein>
    <submittedName>
        <fullName evidence="2">Uncharacterized protein DUF4836</fullName>
    </submittedName>
</protein>